<evidence type="ECO:0000256" key="1">
    <source>
        <dbReference type="SAM" id="MobiDB-lite"/>
    </source>
</evidence>
<sequence>MFGPTRGGTRGGAAEFSWDNVRADKDRENYLGHSVAVPTGRWQNGRDVNWYNKEGGVEEQEREREKRREELREVKMREEEEMNRRTGANTAPLANSRWGGPSSAAEGSSSRGPAEDNGLSHEDRKLARKLAKEQVREQRHAEKVRVRAERAERRRERDEREGKVRRGDQGGREGSRGARGRSRSRSRSPDDRYARRSTERRRDERGAVRERDEPRRSSARDDDDRRPSARPYEPAARSRSPHARDAAGDAYRSRHRERD</sequence>
<dbReference type="OrthoDB" id="5390672at2759"/>
<feature type="domain" description="Multiple myeloma tumor-associated protein 2-like N-terminal" evidence="2">
    <location>
        <begin position="8"/>
        <end position="86"/>
    </location>
</feature>
<feature type="region of interest" description="Disordered" evidence="1">
    <location>
        <begin position="38"/>
        <end position="259"/>
    </location>
</feature>
<organism evidence="3 4">
    <name type="scientific">Tilletiopsis washingtonensis</name>
    <dbReference type="NCBI Taxonomy" id="58919"/>
    <lineage>
        <taxon>Eukaryota</taxon>
        <taxon>Fungi</taxon>
        <taxon>Dikarya</taxon>
        <taxon>Basidiomycota</taxon>
        <taxon>Ustilaginomycotina</taxon>
        <taxon>Exobasidiomycetes</taxon>
        <taxon>Entylomatales</taxon>
        <taxon>Entylomatales incertae sedis</taxon>
        <taxon>Tilletiopsis</taxon>
    </lineage>
</organism>
<keyword evidence="4" id="KW-1185">Reference proteome</keyword>
<feature type="region of interest" description="Disordered" evidence="1">
    <location>
        <begin position="1"/>
        <end position="20"/>
    </location>
</feature>
<protein>
    <recommendedName>
        <fullName evidence="2">Multiple myeloma tumor-associated protein 2-like N-terminal domain-containing protein</fullName>
    </recommendedName>
</protein>
<feature type="compositionally biased region" description="Basic and acidic residues" evidence="1">
    <location>
        <begin position="55"/>
        <end position="84"/>
    </location>
</feature>
<evidence type="ECO:0000313" key="3">
    <source>
        <dbReference type="EMBL" id="PWN94819.1"/>
    </source>
</evidence>
<dbReference type="PANTHER" id="PTHR14580">
    <property type="entry name" value="MULTIPLE MYELOMA TUMOR-ASSOCIATED PROTEIN 2 FAMILY MEMBER"/>
    <property type="match status" value="1"/>
</dbReference>
<dbReference type="AlphaFoldDB" id="A0A316YZY9"/>
<feature type="compositionally biased region" description="Gly residues" evidence="1">
    <location>
        <begin position="1"/>
        <end position="11"/>
    </location>
</feature>
<dbReference type="RefSeq" id="XP_025595098.1">
    <property type="nucleotide sequence ID" value="XM_025743776.1"/>
</dbReference>
<name>A0A316YZY9_9BASI</name>
<dbReference type="GeneID" id="37271320"/>
<dbReference type="InterPro" id="IPR019315">
    <property type="entry name" value="MMTA2_N"/>
</dbReference>
<evidence type="ECO:0000259" key="2">
    <source>
        <dbReference type="Pfam" id="PF10159"/>
    </source>
</evidence>
<evidence type="ECO:0000313" key="4">
    <source>
        <dbReference type="Proteomes" id="UP000245946"/>
    </source>
</evidence>
<dbReference type="EMBL" id="KZ819309">
    <property type="protein sequence ID" value="PWN94819.1"/>
    <property type="molecule type" value="Genomic_DNA"/>
</dbReference>
<gene>
    <name evidence="3" type="ORF">FA09DRAFT_335582</name>
</gene>
<reference evidence="3 4" key="1">
    <citation type="journal article" date="2018" name="Mol. Biol. Evol.">
        <title>Broad Genomic Sampling Reveals a Smut Pathogenic Ancestry of the Fungal Clade Ustilaginomycotina.</title>
        <authorList>
            <person name="Kijpornyongpan T."/>
            <person name="Mondo S.J."/>
            <person name="Barry K."/>
            <person name="Sandor L."/>
            <person name="Lee J."/>
            <person name="Lipzen A."/>
            <person name="Pangilinan J."/>
            <person name="LaButti K."/>
            <person name="Hainaut M."/>
            <person name="Henrissat B."/>
            <person name="Grigoriev I.V."/>
            <person name="Spatafora J.W."/>
            <person name="Aime M.C."/>
        </authorList>
    </citation>
    <scope>NUCLEOTIDE SEQUENCE [LARGE SCALE GENOMIC DNA]</scope>
    <source>
        <strain evidence="3 4">MCA 4186</strain>
    </source>
</reference>
<feature type="compositionally biased region" description="Basic and acidic residues" evidence="1">
    <location>
        <begin position="187"/>
        <end position="227"/>
    </location>
</feature>
<feature type="compositionally biased region" description="Basic and acidic residues" evidence="1">
    <location>
        <begin position="118"/>
        <end position="176"/>
    </location>
</feature>
<dbReference type="PANTHER" id="PTHR14580:SF0">
    <property type="entry name" value="MULTIPLE MYELOMA TUMOR-ASSOCIATED PROTEIN 2"/>
    <property type="match status" value="1"/>
</dbReference>
<proteinExistence type="predicted"/>
<dbReference type="Pfam" id="PF10159">
    <property type="entry name" value="MMtag"/>
    <property type="match status" value="1"/>
</dbReference>
<dbReference type="Proteomes" id="UP000245946">
    <property type="component" value="Unassembled WGS sequence"/>
</dbReference>
<feature type="compositionally biased region" description="Low complexity" evidence="1">
    <location>
        <begin position="99"/>
        <end position="112"/>
    </location>
</feature>
<accession>A0A316YZY9</accession>
<dbReference type="InterPro" id="IPR039207">
    <property type="entry name" value="MMTAG2-like"/>
</dbReference>